<sequence length="199" mass="22111">MNASLPTPWTQLPTAPHTTSSLAFLFLPRIRSTSSTDPAPVSKIFATICNTAAITGNVAPSFPTEPDRLPACPSMNARLSAQYADALINLTADLSWGKRVKAAATNWDAMAMQIRRSRRSRLSRVKGWTETSTLIREATGRLSPVWKQREQMFATQSWRNWVADMARLISLTWSLTMMELLEVVAVLMIWRLTGGGLTM</sequence>
<name>A0A6A6GEL8_9PEZI</name>
<feature type="transmembrane region" description="Helical" evidence="1">
    <location>
        <begin position="168"/>
        <end position="190"/>
    </location>
</feature>
<organism evidence="2 3">
    <name type="scientific">Elsinoe ampelina</name>
    <dbReference type="NCBI Taxonomy" id="302913"/>
    <lineage>
        <taxon>Eukaryota</taxon>
        <taxon>Fungi</taxon>
        <taxon>Dikarya</taxon>
        <taxon>Ascomycota</taxon>
        <taxon>Pezizomycotina</taxon>
        <taxon>Dothideomycetes</taxon>
        <taxon>Dothideomycetidae</taxon>
        <taxon>Myriangiales</taxon>
        <taxon>Elsinoaceae</taxon>
        <taxon>Elsinoe</taxon>
    </lineage>
</organism>
<dbReference type="AlphaFoldDB" id="A0A6A6GEL8"/>
<keyword evidence="1" id="KW-0472">Membrane</keyword>
<proteinExistence type="predicted"/>
<gene>
    <name evidence="2" type="ORF">BDZ85DRAFT_98679</name>
</gene>
<dbReference type="Proteomes" id="UP000799538">
    <property type="component" value="Unassembled WGS sequence"/>
</dbReference>
<accession>A0A6A6GEL8</accession>
<evidence type="ECO:0000256" key="1">
    <source>
        <dbReference type="SAM" id="Phobius"/>
    </source>
</evidence>
<evidence type="ECO:0000313" key="3">
    <source>
        <dbReference type="Proteomes" id="UP000799538"/>
    </source>
</evidence>
<reference evidence="3" key="1">
    <citation type="journal article" date="2020" name="Stud. Mycol.">
        <title>101 Dothideomycetes genomes: A test case for predicting lifestyles and emergence of pathogens.</title>
        <authorList>
            <person name="Haridas S."/>
            <person name="Albert R."/>
            <person name="Binder M."/>
            <person name="Bloem J."/>
            <person name="LaButti K."/>
            <person name="Salamov A."/>
            <person name="Andreopoulos B."/>
            <person name="Baker S."/>
            <person name="Barry K."/>
            <person name="Bills G."/>
            <person name="Bluhm B."/>
            <person name="Cannon C."/>
            <person name="Castanera R."/>
            <person name="Culley D."/>
            <person name="Daum C."/>
            <person name="Ezra D."/>
            <person name="Gonzalez J."/>
            <person name="Henrissat B."/>
            <person name="Kuo A."/>
            <person name="Liang C."/>
            <person name="Lipzen A."/>
            <person name="Lutzoni F."/>
            <person name="Magnuson J."/>
            <person name="Mondo S."/>
            <person name="Nolan M."/>
            <person name="Ohm R."/>
            <person name="Pangilinan J."/>
            <person name="Park H.-J."/>
            <person name="Ramirez L."/>
            <person name="Alfaro M."/>
            <person name="Sun H."/>
            <person name="Tritt A."/>
            <person name="Yoshinaga Y."/>
            <person name="Zwiers L.-H."/>
            <person name="Turgeon B."/>
            <person name="Goodwin S."/>
            <person name="Spatafora J."/>
            <person name="Crous P."/>
            <person name="Grigoriev I."/>
        </authorList>
    </citation>
    <scope>NUCLEOTIDE SEQUENCE [LARGE SCALE GENOMIC DNA]</scope>
    <source>
        <strain evidence="3">CECT 20119</strain>
    </source>
</reference>
<protein>
    <submittedName>
        <fullName evidence="2">Uncharacterized protein</fullName>
    </submittedName>
</protein>
<keyword evidence="3" id="KW-1185">Reference proteome</keyword>
<dbReference type="EMBL" id="ML992505">
    <property type="protein sequence ID" value="KAF2224194.1"/>
    <property type="molecule type" value="Genomic_DNA"/>
</dbReference>
<keyword evidence="1" id="KW-0812">Transmembrane</keyword>
<evidence type="ECO:0000313" key="2">
    <source>
        <dbReference type="EMBL" id="KAF2224194.1"/>
    </source>
</evidence>
<keyword evidence="1" id="KW-1133">Transmembrane helix</keyword>